<evidence type="ECO:0000256" key="1">
    <source>
        <dbReference type="SAM" id="Phobius"/>
    </source>
</evidence>
<dbReference type="AlphaFoldDB" id="A0A830HQN6"/>
<dbReference type="Gene3D" id="3.30.450.60">
    <property type="match status" value="1"/>
</dbReference>
<accession>A0A830HQN6</accession>
<feature type="transmembrane region" description="Helical" evidence="1">
    <location>
        <begin position="20"/>
        <end position="42"/>
    </location>
</feature>
<sequence>MASAPPPSSSSSSSPSPLPLPAVLRGPVGYLLLASAAGGVLLDRVYAGAQPKSVLTESNNDVNGTRTRALWRSSVWASVAPALATAHDEEAVVARVHAPPDGASGETGFDALESTGDVMPLWSVVAMRLDGVALIAAGPEPGTELFLEDALRALGKLLRSFFPKRVTETELAQNYTKLCVVVDEAILEGHVDTTDAERVRRSMKMK</sequence>
<proteinExistence type="predicted"/>
<keyword evidence="1" id="KW-0472">Membrane</keyword>
<reference evidence="2" key="1">
    <citation type="submission" date="2020-10" db="EMBL/GenBank/DDBJ databases">
        <title>Unveiling of a novel bifunctional photoreceptor, Dualchrome1, isolated from a cosmopolitan green alga.</title>
        <authorList>
            <person name="Suzuki S."/>
            <person name="Kawachi M."/>
        </authorList>
    </citation>
    <scope>NUCLEOTIDE SEQUENCE</scope>
    <source>
        <strain evidence="2">NIES 2893</strain>
    </source>
</reference>
<evidence type="ECO:0008006" key="4">
    <source>
        <dbReference type="Google" id="ProtNLM"/>
    </source>
</evidence>
<evidence type="ECO:0000313" key="3">
    <source>
        <dbReference type="Proteomes" id="UP000660262"/>
    </source>
</evidence>
<dbReference type="EMBL" id="BNJQ01000016">
    <property type="protein sequence ID" value="GHP07319.1"/>
    <property type="molecule type" value="Genomic_DNA"/>
</dbReference>
<dbReference type="Proteomes" id="UP000660262">
    <property type="component" value="Unassembled WGS sequence"/>
</dbReference>
<dbReference type="OrthoDB" id="10249988at2759"/>
<comment type="caution">
    <text evidence="2">The sequence shown here is derived from an EMBL/GenBank/DDBJ whole genome shotgun (WGS) entry which is preliminary data.</text>
</comment>
<protein>
    <recommendedName>
        <fullName evidence="4">Coatomer subunit zeta</fullName>
    </recommendedName>
</protein>
<gene>
    <name evidence="2" type="ORF">PPROV_000606000</name>
</gene>
<name>A0A830HQN6_9CHLO</name>
<keyword evidence="1" id="KW-1133">Transmembrane helix</keyword>
<keyword evidence="1" id="KW-0812">Transmembrane</keyword>
<evidence type="ECO:0000313" key="2">
    <source>
        <dbReference type="EMBL" id="GHP07319.1"/>
    </source>
</evidence>
<keyword evidence="3" id="KW-1185">Reference proteome</keyword>
<dbReference type="SUPFAM" id="SSF64356">
    <property type="entry name" value="SNARE-like"/>
    <property type="match status" value="1"/>
</dbReference>
<dbReference type="InterPro" id="IPR011012">
    <property type="entry name" value="Longin-like_dom_sf"/>
</dbReference>
<organism evidence="2 3">
    <name type="scientific">Pycnococcus provasolii</name>
    <dbReference type="NCBI Taxonomy" id="41880"/>
    <lineage>
        <taxon>Eukaryota</taxon>
        <taxon>Viridiplantae</taxon>
        <taxon>Chlorophyta</taxon>
        <taxon>Pseudoscourfieldiophyceae</taxon>
        <taxon>Pseudoscourfieldiales</taxon>
        <taxon>Pycnococcaceae</taxon>
        <taxon>Pycnococcus</taxon>
    </lineage>
</organism>